<dbReference type="RefSeq" id="WP_142704990.1">
    <property type="nucleotide sequence ID" value="NZ_VIRS01000008.1"/>
</dbReference>
<dbReference type="OrthoDB" id="9812811at2"/>
<sequence>MPVEVGDLAPEFTLMDQNHQPVSLAGFRGQRAVLVVFYPLAFSGVCSGELAAIRDDLSRFQNQSVQVLTISVDSFFVHRVWADAEGFAFPLLSDFWPHGAVAQSYGVFDEHKGTARRGTFLVDVSGVVRWKVVTEVGTARSVTEYATAVAAVTS</sequence>
<comment type="similarity">
    <text evidence="1">Belongs to the peroxiredoxin family. AhpC/Prx1 subfamily.</text>
</comment>
<dbReference type="GO" id="GO:0005829">
    <property type="term" value="C:cytosol"/>
    <property type="evidence" value="ECO:0007669"/>
    <property type="project" value="TreeGrafter"/>
</dbReference>
<comment type="caution">
    <text evidence="14">The sequence shown here is derived from an EMBL/GenBank/DDBJ whole genome shotgun (WGS) entry which is preliminary data.</text>
</comment>
<proteinExistence type="inferred from homology"/>
<dbReference type="InterPro" id="IPR036249">
    <property type="entry name" value="Thioredoxin-like_sf"/>
</dbReference>
<comment type="subunit">
    <text evidence="7">Homodimer. Forms both dimers and octamers; a tightly-associated dimer and a ring-like octamer.</text>
</comment>
<evidence type="ECO:0000256" key="10">
    <source>
        <dbReference type="ARBA" id="ARBA00082991"/>
    </source>
</evidence>
<evidence type="ECO:0000256" key="12">
    <source>
        <dbReference type="PIRSR" id="PIRSR000239-1"/>
    </source>
</evidence>
<dbReference type="PROSITE" id="PS51352">
    <property type="entry name" value="THIOREDOXIN_2"/>
    <property type="match status" value="1"/>
</dbReference>
<feature type="active site" description="Cysteine sulfenic acid (-SOH) intermediate; for peroxidase activity" evidence="12">
    <location>
        <position position="46"/>
    </location>
</feature>
<evidence type="ECO:0000256" key="4">
    <source>
        <dbReference type="ARBA" id="ARBA00052774"/>
    </source>
</evidence>
<dbReference type="PANTHER" id="PTHR10681">
    <property type="entry name" value="THIOREDOXIN PEROXIDASE"/>
    <property type="match status" value="1"/>
</dbReference>
<evidence type="ECO:0000256" key="2">
    <source>
        <dbReference type="ARBA" id="ARBA00023002"/>
    </source>
</evidence>
<evidence type="ECO:0000256" key="6">
    <source>
        <dbReference type="ARBA" id="ARBA00060973"/>
    </source>
</evidence>
<evidence type="ECO:0000259" key="13">
    <source>
        <dbReference type="PROSITE" id="PS51352"/>
    </source>
</evidence>
<comment type="similarity">
    <text evidence="6">Belongs to the peroxiredoxin family. AhpE subfamily.</text>
</comment>
<comment type="catalytic activity">
    <reaction evidence="4">
        <text>[mycoredoxin]-L-dithiol + a hydroperoxide = [mycoredoxin]-L-disulfide + an alcohol + H2O</text>
        <dbReference type="Rhea" id="RHEA:62640"/>
        <dbReference type="Rhea" id="RHEA-COMP:16137"/>
        <dbReference type="Rhea" id="RHEA-COMP:16138"/>
        <dbReference type="ChEBI" id="CHEBI:15377"/>
        <dbReference type="ChEBI" id="CHEBI:29950"/>
        <dbReference type="ChEBI" id="CHEBI:30879"/>
        <dbReference type="ChEBI" id="CHEBI:35924"/>
        <dbReference type="ChEBI" id="CHEBI:50058"/>
        <dbReference type="EC" id="1.11.1.29"/>
    </reaction>
</comment>
<comment type="function">
    <text evidence="5">Thiol-specific peroxidase that catalyzes the reduction of hydrogen peroxide and organic hydroperoxides to water and alcohols, respectively. Plays a role in cell protection against oxidative stress by detoxifying peroxides. May represent an important antioxidant defense against cytotoxic peroxides, especially peroxynitrite, which can be formed by activated macrophages during infection.</text>
</comment>
<dbReference type="GO" id="GO:0008379">
    <property type="term" value="F:thioredoxin peroxidase activity"/>
    <property type="evidence" value="ECO:0007669"/>
    <property type="project" value="TreeGrafter"/>
</dbReference>
<dbReference type="FunFam" id="3.40.30.10:FF:000118">
    <property type="entry name" value="Peroxiredoxin AhpE"/>
    <property type="match status" value="1"/>
</dbReference>
<evidence type="ECO:0000256" key="5">
    <source>
        <dbReference type="ARBA" id="ARBA00056930"/>
    </source>
</evidence>
<dbReference type="InterPro" id="IPR000866">
    <property type="entry name" value="AhpC/TSA"/>
</dbReference>
<dbReference type="EMBL" id="VIRS01000008">
    <property type="protein sequence ID" value="TQS44506.1"/>
    <property type="molecule type" value="Genomic_DNA"/>
</dbReference>
<dbReference type="Proteomes" id="UP000317982">
    <property type="component" value="Unassembled WGS sequence"/>
</dbReference>
<evidence type="ECO:0000256" key="8">
    <source>
        <dbReference type="ARBA" id="ARBA00067009"/>
    </source>
</evidence>
<dbReference type="Gene3D" id="3.40.30.10">
    <property type="entry name" value="Glutaredoxin"/>
    <property type="match status" value="1"/>
</dbReference>
<accession>A0A545AT39</accession>
<evidence type="ECO:0000256" key="7">
    <source>
        <dbReference type="ARBA" id="ARBA00065226"/>
    </source>
</evidence>
<dbReference type="InterPro" id="IPR050217">
    <property type="entry name" value="Peroxiredoxin"/>
</dbReference>
<feature type="domain" description="Thioredoxin" evidence="13">
    <location>
        <begin position="3"/>
        <end position="154"/>
    </location>
</feature>
<dbReference type="GO" id="GO:0006979">
    <property type="term" value="P:response to oxidative stress"/>
    <property type="evidence" value="ECO:0007669"/>
    <property type="project" value="TreeGrafter"/>
</dbReference>
<dbReference type="GO" id="GO:0033554">
    <property type="term" value="P:cellular response to stress"/>
    <property type="evidence" value="ECO:0007669"/>
    <property type="project" value="TreeGrafter"/>
</dbReference>
<evidence type="ECO:0000313" key="15">
    <source>
        <dbReference type="Proteomes" id="UP000317982"/>
    </source>
</evidence>
<name>A0A545AT39_9ACTN</name>
<evidence type="ECO:0000256" key="1">
    <source>
        <dbReference type="ARBA" id="ARBA00009796"/>
    </source>
</evidence>
<gene>
    <name evidence="14" type="ORF">FL583_13665</name>
</gene>
<dbReference type="Pfam" id="PF00578">
    <property type="entry name" value="AhpC-TSA"/>
    <property type="match status" value="1"/>
</dbReference>
<dbReference type="PIRSF" id="PIRSF000239">
    <property type="entry name" value="AHPC"/>
    <property type="match status" value="1"/>
</dbReference>
<dbReference type="InParanoid" id="A0A545AT39"/>
<dbReference type="AlphaFoldDB" id="A0A545AT39"/>
<evidence type="ECO:0000256" key="3">
    <source>
        <dbReference type="ARBA" id="ARBA00032824"/>
    </source>
</evidence>
<dbReference type="GO" id="GO:0042744">
    <property type="term" value="P:hydrogen peroxide catabolic process"/>
    <property type="evidence" value="ECO:0007669"/>
    <property type="project" value="TreeGrafter"/>
</dbReference>
<dbReference type="InterPro" id="IPR024706">
    <property type="entry name" value="Peroxiredoxin_AhpC-typ"/>
</dbReference>
<dbReference type="CDD" id="cd03018">
    <property type="entry name" value="PRX_AhpE_like"/>
    <property type="match status" value="1"/>
</dbReference>
<reference evidence="14 15" key="1">
    <citation type="submission" date="2019-07" db="EMBL/GenBank/DDBJ databases">
        <title>Cryptosporangium phraense sp. nov., isolated from plant litter.</title>
        <authorList>
            <person name="Suriyachadkun C."/>
        </authorList>
    </citation>
    <scope>NUCLEOTIDE SEQUENCE [LARGE SCALE GENOMIC DNA]</scope>
    <source>
        <strain evidence="14 15">A-T 5661</strain>
    </source>
</reference>
<organism evidence="14 15">
    <name type="scientific">Cryptosporangium phraense</name>
    <dbReference type="NCBI Taxonomy" id="2593070"/>
    <lineage>
        <taxon>Bacteria</taxon>
        <taxon>Bacillati</taxon>
        <taxon>Actinomycetota</taxon>
        <taxon>Actinomycetes</taxon>
        <taxon>Cryptosporangiales</taxon>
        <taxon>Cryptosporangiaceae</taxon>
        <taxon>Cryptosporangium</taxon>
    </lineage>
</organism>
<evidence type="ECO:0000256" key="9">
    <source>
        <dbReference type="ARBA" id="ARBA00068979"/>
    </source>
</evidence>
<protein>
    <recommendedName>
        <fullName evidence="9">Alkyl hydroperoxide reductase E</fullName>
        <ecNumber evidence="8">1.11.1.29</ecNumber>
    </recommendedName>
    <alternativeName>
        <fullName evidence="10">Mycoredoxin-dependent peroxiredoxin</fullName>
    </alternativeName>
    <alternativeName>
        <fullName evidence="11">Peroxiredoxin AhpE</fullName>
    </alternativeName>
    <alternativeName>
        <fullName evidence="3">Thioredoxin peroxidase</fullName>
    </alternativeName>
</protein>
<dbReference type="SUPFAM" id="SSF52833">
    <property type="entry name" value="Thioredoxin-like"/>
    <property type="match status" value="1"/>
</dbReference>
<dbReference type="InterPro" id="IPR013766">
    <property type="entry name" value="Thioredoxin_domain"/>
</dbReference>
<evidence type="ECO:0000256" key="11">
    <source>
        <dbReference type="ARBA" id="ARBA00083736"/>
    </source>
</evidence>
<keyword evidence="2" id="KW-0560">Oxidoreductase</keyword>
<dbReference type="GO" id="GO:0045454">
    <property type="term" value="P:cell redox homeostasis"/>
    <property type="evidence" value="ECO:0007669"/>
    <property type="project" value="TreeGrafter"/>
</dbReference>
<evidence type="ECO:0000313" key="14">
    <source>
        <dbReference type="EMBL" id="TQS44506.1"/>
    </source>
</evidence>
<keyword evidence="15" id="KW-1185">Reference proteome</keyword>
<dbReference type="PANTHER" id="PTHR10681:SF128">
    <property type="entry name" value="THIOREDOXIN-DEPENDENT PEROXIDE REDUCTASE, MITOCHONDRIAL"/>
    <property type="match status" value="1"/>
</dbReference>
<dbReference type="EC" id="1.11.1.29" evidence="8"/>